<organism evidence="2 3">
    <name type="scientific">Desulfoscipio gibsoniae DSM 7213</name>
    <dbReference type="NCBI Taxonomy" id="767817"/>
    <lineage>
        <taxon>Bacteria</taxon>
        <taxon>Bacillati</taxon>
        <taxon>Bacillota</taxon>
        <taxon>Clostridia</taxon>
        <taxon>Eubacteriales</taxon>
        <taxon>Desulfallaceae</taxon>
        <taxon>Desulfoscipio</taxon>
    </lineage>
</organism>
<name>R4KR09_9FIRM</name>
<gene>
    <name evidence="2" type="ORF">Desgi_2640</name>
</gene>
<keyword evidence="1" id="KW-0812">Transmembrane</keyword>
<dbReference type="STRING" id="767817.Desgi_2640"/>
<evidence type="ECO:0000313" key="3">
    <source>
        <dbReference type="Proteomes" id="UP000013520"/>
    </source>
</evidence>
<evidence type="ECO:0000256" key="1">
    <source>
        <dbReference type="SAM" id="Phobius"/>
    </source>
</evidence>
<sequence>MLTEQRGFIILEVLSSVLILSICAVVILFAVTTSTKQLAVSMQRLKAMEIAHGKLEETMGVEFDAITSIPKTNYPASYGEYHYAVDIENDVECSEFLKKICVTVYFTEPLSGLEKSVTIAAARAKR</sequence>
<accession>R4KR09</accession>
<feature type="transmembrane region" description="Helical" evidence="1">
    <location>
        <begin position="7"/>
        <end position="31"/>
    </location>
</feature>
<evidence type="ECO:0000313" key="2">
    <source>
        <dbReference type="EMBL" id="AGL02046.1"/>
    </source>
</evidence>
<protein>
    <recommendedName>
        <fullName evidence="4">Prepilin-type N-terminal cleavage/methylation domain-containing protein</fullName>
    </recommendedName>
</protein>
<keyword evidence="1" id="KW-0472">Membrane</keyword>
<evidence type="ECO:0008006" key="4">
    <source>
        <dbReference type="Google" id="ProtNLM"/>
    </source>
</evidence>
<dbReference type="EMBL" id="CP003273">
    <property type="protein sequence ID" value="AGL02046.1"/>
    <property type="molecule type" value="Genomic_DNA"/>
</dbReference>
<dbReference type="AlphaFoldDB" id="R4KR09"/>
<proteinExistence type="predicted"/>
<reference evidence="2 3" key="1">
    <citation type="submission" date="2012-01" db="EMBL/GenBank/DDBJ databases">
        <title>Complete sequence of Desulfotomaculum gibsoniae DSM 7213.</title>
        <authorList>
            <consortium name="US DOE Joint Genome Institute"/>
            <person name="Lucas S."/>
            <person name="Han J."/>
            <person name="Lapidus A."/>
            <person name="Cheng J.-F."/>
            <person name="Goodwin L."/>
            <person name="Pitluck S."/>
            <person name="Peters L."/>
            <person name="Ovchinnikova G."/>
            <person name="Teshima H."/>
            <person name="Detter J.C."/>
            <person name="Han C."/>
            <person name="Tapia R."/>
            <person name="Land M."/>
            <person name="Hauser L."/>
            <person name="Kyrpides N."/>
            <person name="Ivanova N."/>
            <person name="Pagani I."/>
            <person name="Parshina S."/>
            <person name="Plugge C."/>
            <person name="Muyzer G."/>
            <person name="Kuever J."/>
            <person name="Ivanova A."/>
            <person name="Nazina T."/>
            <person name="Klenk H.-P."/>
            <person name="Brambilla E."/>
            <person name="Spring S."/>
            <person name="Stams A.F."/>
            <person name="Woyke T."/>
        </authorList>
    </citation>
    <scope>NUCLEOTIDE SEQUENCE [LARGE SCALE GENOMIC DNA]</scope>
    <source>
        <strain evidence="2 3">DSM 7213</strain>
    </source>
</reference>
<keyword evidence="3" id="KW-1185">Reference proteome</keyword>
<keyword evidence="1" id="KW-1133">Transmembrane helix</keyword>
<dbReference type="Proteomes" id="UP000013520">
    <property type="component" value="Chromosome"/>
</dbReference>
<dbReference type="HOGENOM" id="CLU_1977919_0_0_9"/>
<dbReference type="KEGG" id="dgi:Desgi_2640"/>